<dbReference type="PANTHER" id="PTHR35271">
    <property type="entry name" value="ABC TRANSPORTER, SUBSTRATE-BINDING LIPOPROTEIN-RELATED"/>
    <property type="match status" value="1"/>
</dbReference>
<sequence>MKKQKKILIIESSHTELASGNNYKKSISDYLKNNYLISYYSMQLNKNTKKKNEENIINALEYFDKFEPDLVMLADEIALKLLGDKFNQAKIPTVYLGIKKDPNELIAKDSLYITGVYAKPLILETASYLKQVLPKTKRALILVDRSKSSEILYEEILKNLNNNFVFGIHFQVESIENFLNWQAIIVNSKKNYDVIIVGYYQYLKGNYDKNIDSDEVIKWTSMNSPIPIFGLLDNSVGKDKAIAGIVVTQINQGYEAAKLAEKILIHPRVLPKSIPPVYLEKGSIIFSKFQLKKWKIKLSKNLVHDAYFVE</sequence>
<dbReference type="EMBL" id="AP019368">
    <property type="protein sequence ID" value="BBH54502.1"/>
    <property type="molecule type" value="Genomic_DNA"/>
</dbReference>
<dbReference type="Pfam" id="PF04392">
    <property type="entry name" value="ABC_sub_bind"/>
    <property type="match status" value="1"/>
</dbReference>
<gene>
    <name evidence="1" type="ORF">JCM31447_29730</name>
</gene>
<dbReference type="InterPro" id="IPR007487">
    <property type="entry name" value="ABC_transpt-TYRBP-like"/>
</dbReference>
<protein>
    <submittedName>
        <fullName evidence="1">Sugar ABC transporter</fullName>
    </submittedName>
</protein>
<organism evidence="1 2">
    <name type="scientific">Fluviispira sanaruensis</name>
    <dbReference type="NCBI Taxonomy" id="2493639"/>
    <lineage>
        <taxon>Bacteria</taxon>
        <taxon>Pseudomonadati</taxon>
        <taxon>Bdellovibrionota</taxon>
        <taxon>Oligoflexia</taxon>
        <taxon>Silvanigrellales</taxon>
        <taxon>Silvanigrellaceae</taxon>
        <taxon>Fluviispira</taxon>
    </lineage>
</organism>
<proteinExistence type="predicted"/>
<dbReference type="PANTHER" id="PTHR35271:SF1">
    <property type="entry name" value="ABC TRANSPORTER, SUBSTRATE-BINDING LIPOPROTEIN"/>
    <property type="match status" value="1"/>
</dbReference>
<dbReference type="Gene3D" id="3.40.50.2300">
    <property type="match status" value="2"/>
</dbReference>
<dbReference type="RefSeq" id="WP_172603977.1">
    <property type="nucleotide sequence ID" value="NZ_AP019368.1"/>
</dbReference>
<evidence type="ECO:0000313" key="1">
    <source>
        <dbReference type="EMBL" id="BBH54502.1"/>
    </source>
</evidence>
<dbReference type="Proteomes" id="UP000291236">
    <property type="component" value="Chromosome"/>
</dbReference>
<dbReference type="AlphaFoldDB" id="A0A4P2W028"/>
<reference evidence="1 2" key="1">
    <citation type="submission" date="2018-12" db="EMBL/GenBank/DDBJ databases">
        <title>Rubrispira sanarue gen. nov., sp., nov., a member of the order Silvanigrellales, isolated from a brackish lake in Hamamatsu Japan.</title>
        <authorList>
            <person name="Maejima Y."/>
            <person name="Iino T."/>
            <person name="Muraguchi Y."/>
            <person name="Fukuda K."/>
            <person name="Nojiri H."/>
            <person name="Ohkuma M."/>
            <person name="Moriuchi R."/>
            <person name="Dohra H."/>
            <person name="Kimbara K."/>
            <person name="Shintani M."/>
        </authorList>
    </citation>
    <scope>NUCLEOTIDE SEQUENCE [LARGE SCALE GENOMIC DNA]</scope>
    <source>
        <strain evidence="1 2">RF1110005</strain>
    </source>
</reference>
<evidence type="ECO:0000313" key="2">
    <source>
        <dbReference type="Proteomes" id="UP000291236"/>
    </source>
</evidence>
<name>A0A4P2W028_FLUSA</name>
<keyword evidence="2" id="KW-1185">Reference proteome</keyword>
<dbReference type="KEGG" id="sbf:JCM31447_29730"/>
<accession>A0A4P2W028</accession>